<evidence type="ECO:0000256" key="1">
    <source>
        <dbReference type="SAM" id="MobiDB-lite"/>
    </source>
</evidence>
<sequence>MSGARQLIWFICLVVGMLCLPGPALSEDIDAFAPSVKSNAMLAIDTSGSMEWPVYNHNIDYEAFFTWAVANGYASDDNDLGVAYNNLPWEKNKIYLVSAYIGYSEITDPQGTTHAVIGDPMYEGSSLRQKWVTGGVIDTGWQITDWDDVTRNTIATNEDGYVVYPELIDTYPLGRTDYDVAYVSDEIAGHTLFNYQNILVTDQRTDPRTNIAKDYGFVGYLKSAGLYFSGLFETGSPPFRLTNDPDNASTTTNGKQRVYAFVTGNFLSFIKLIEDMEDEGACNLSGEGWENLCYQPSSAQWTITDVGPVSNKQYPSDYSSNRNEEHFLIDLNQFAGVTRVAFYFETLDIENNSGDGGCWCGYSTGSNNDGVSLVTQSGRVLKQSSRQLPETDDGKLYGCDERGWTGYYDVSDQDRIYAKFYVGPKGGDNCNGYDSGFRITRMKWITASGDAEPTASGTFSCCNGDDGVGQKIFSRLEVVQQAMDQVVEDTADSINWGVLQWSGQSISGEAQLGSSVPTIQSAMDNLSAYGGTPMGEGMQEAYDYSYDYLAANTDLSLCSQNYLLVLTDGFPSGDDSWRRISKDDDDPDFSDPAYHDDDNWGGDPTQNAGDVPNYSDDVARWLATSPEADYHFTTHTIGFGLENPLLQDIADESGGLHLTAYDQEQLVNAFYSLGLAMTDAVSFTAPAISVDQANRAQSGNELYMAFFKPVTNGYWQGNLKRYYLKWYTNGTEEILDAGNATATTSDGLFKDSATSYWSTTQDGGQVDKGGAGALLKTQADASYTQKKYYQRVVKTWKNDQMVDFTPVTMNATDFGVEQDSDAHAIINYMHGYAYDADADGKPVGVRSWVMGDIIHSEPLVLDYVGSTNARNLTHRYVVVGANDGMLHVFDSETGGEKLAFVPPDLWTKLSDYSDASQHVYGVDGYLSTYQTGRNPELLIFGERRGGSHYWALDCTSSDPAQWTVAWHIAPTGAFAEMGQSWSEMVIATDVPVGTGADSLMDLGIFCGGYDPAEDEYNGTLPAADTQGRGIFVVNVHDGSPVFRVTHGASNSTSSNSTLTSITRTDMDFCFPGSSTVITDPQASDGQHLVIYAIDIASRVWKVAHNGTAWSVSMLFEANGPQMAGGASALSGFVDKLDGTRDYNAQDKFRKCFATPEVSYAGDCSTDRPVIYFGTGDKAQPKSSAVSNRFYAVFDMSHNASLIPLDETDLLNITCDELDSNGTLTEDEKLDLKGILGDDYDTQAQGWYIVLDGQDDCPMYYGSMSHDGEKITNAARLFNKKIYFNSYIPTVDDPCNPKGIALFYALGYCYGDAAFDLDPNNAGKTITDRYFSVKESTPPSSINLISGPGGGVILKASAGSKIINRYLESDLGTHLYWWKYADEDE</sequence>
<evidence type="ECO:0000313" key="3">
    <source>
        <dbReference type="Proteomes" id="UP000095200"/>
    </source>
</evidence>
<dbReference type="InterPro" id="IPR036465">
    <property type="entry name" value="vWFA_dom_sf"/>
</dbReference>
<accession>A0A194AI82</accession>
<comment type="caution">
    <text evidence="2">The sequence shown here is derived from an EMBL/GenBank/DDBJ whole genome shotgun (WGS) entry which is preliminary data.</text>
</comment>
<dbReference type="STRING" id="1592317.DPF_1659"/>
<dbReference type="Proteomes" id="UP000095200">
    <property type="component" value="Unassembled WGS sequence"/>
</dbReference>
<dbReference type="Gene3D" id="3.40.50.410">
    <property type="entry name" value="von Willebrand factor, type A domain"/>
    <property type="match status" value="1"/>
</dbReference>
<protein>
    <submittedName>
        <fullName evidence="2">Uncharacterized protein</fullName>
    </submittedName>
</protein>
<dbReference type="SUPFAM" id="SSF53300">
    <property type="entry name" value="vWA-like"/>
    <property type="match status" value="1"/>
</dbReference>
<evidence type="ECO:0000313" key="2">
    <source>
        <dbReference type="EMBL" id="GAU08940.1"/>
    </source>
</evidence>
<feature type="region of interest" description="Disordered" evidence="1">
    <location>
        <begin position="575"/>
        <end position="612"/>
    </location>
</feature>
<reference evidence="3" key="1">
    <citation type="submission" date="2016-06" db="EMBL/GenBank/DDBJ databases">
        <title>Draft genome sequence of Desulfoplanes formicivorans strain Pf12B.</title>
        <authorList>
            <person name="Watanabe M."/>
            <person name="Kojima H."/>
            <person name="Fukui M."/>
        </authorList>
    </citation>
    <scope>NUCLEOTIDE SEQUENCE [LARGE SCALE GENOMIC DNA]</scope>
    <source>
        <strain evidence="3">Pf12B</strain>
    </source>
</reference>
<keyword evidence="3" id="KW-1185">Reference proteome</keyword>
<proteinExistence type="predicted"/>
<gene>
    <name evidence="2" type="ORF">DPF_1659</name>
</gene>
<dbReference type="EMBL" id="BDFE01000016">
    <property type="protein sequence ID" value="GAU08940.1"/>
    <property type="molecule type" value="Genomic_DNA"/>
</dbReference>
<organism evidence="2 3">
    <name type="scientific">Desulfoplanes formicivorans</name>
    <dbReference type="NCBI Taxonomy" id="1592317"/>
    <lineage>
        <taxon>Bacteria</taxon>
        <taxon>Pseudomonadati</taxon>
        <taxon>Thermodesulfobacteriota</taxon>
        <taxon>Desulfovibrionia</taxon>
        <taxon>Desulfovibrionales</taxon>
        <taxon>Desulfoplanaceae</taxon>
        <taxon>Desulfoplanes</taxon>
    </lineage>
</organism>
<name>A0A194AI82_9BACT</name>